<dbReference type="RefSeq" id="WP_183356750.1">
    <property type="nucleotide sequence ID" value="NZ_BLXX01000023.1"/>
</dbReference>
<evidence type="ECO:0000313" key="1">
    <source>
        <dbReference type="EMBL" id="GFO61968.1"/>
    </source>
</evidence>
<sequence>MKILSAVTESEVWDHWKAVENFSHDDFRSDIREPLPDDVNWHLAEIEPQDLDRLFIISSSDWTDISGGTFRVLDVASRLNLASEDENTLRIANDIKGKITFFQCGGDLDTKLIAVTNSTDSVITFIEGNRRSVVFAVNQMLVGQIIYIGISPQIKNYKWVVASFR</sequence>
<accession>A0A6V8MPJ2</accession>
<reference evidence="2" key="1">
    <citation type="submission" date="2020-06" db="EMBL/GenBank/DDBJ databases">
        <title>Draft genomic sequence of Geomonas sp. Red330.</title>
        <authorList>
            <person name="Itoh H."/>
            <person name="Zhenxing X."/>
            <person name="Ushijima N."/>
            <person name="Masuda Y."/>
            <person name="Shiratori Y."/>
            <person name="Senoo K."/>
        </authorList>
    </citation>
    <scope>NUCLEOTIDE SEQUENCE [LARGE SCALE GENOMIC DNA]</scope>
    <source>
        <strain evidence="2">Red330</strain>
    </source>
</reference>
<gene>
    <name evidence="1" type="ORF">GMST_42930</name>
</gene>
<dbReference type="EMBL" id="BLXX01000023">
    <property type="protein sequence ID" value="GFO61968.1"/>
    <property type="molecule type" value="Genomic_DNA"/>
</dbReference>
<comment type="caution">
    <text evidence="1">The sequence shown here is derived from an EMBL/GenBank/DDBJ whole genome shotgun (WGS) entry which is preliminary data.</text>
</comment>
<keyword evidence="2" id="KW-1185">Reference proteome</keyword>
<proteinExistence type="predicted"/>
<organism evidence="1 2">
    <name type="scientific">Geomonas silvestris</name>
    <dbReference type="NCBI Taxonomy" id="2740184"/>
    <lineage>
        <taxon>Bacteria</taxon>
        <taxon>Pseudomonadati</taxon>
        <taxon>Thermodesulfobacteriota</taxon>
        <taxon>Desulfuromonadia</taxon>
        <taxon>Geobacterales</taxon>
        <taxon>Geobacteraceae</taxon>
        <taxon>Geomonas</taxon>
    </lineage>
</organism>
<name>A0A6V8MPJ2_9BACT</name>
<evidence type="ECO:0000313" key="2">
    <source>
        <dbReference type="Proteomes" id="UP000556026"/>
    </source>
</evidence>
<dbReference type="Proteomes" id="UP000556026">
    <property type="component" value="Unassembled WGS sequence"/>
</dbReference>
<protein>
    <submittedName>
        <fullName evidence="1">Uncharacterized protein</fullName>
    </submittedName>
</protein>
<dbReference type="AlphaFoldDB" id="A0A6V8MPJ2"/>